<comment type="caution">
    <text evidence="2">The sequence shown here is derived from an EMBL/GenBank/DDBJ whole genome shotgun (WGS) entry which is preliminary data.</text>
</comment>
<dbReference type="AlphaFoldDB" id="A0AAQ4DHN7"/>
<keyword evidence="1" id="KW-0732">Signal</keyword>
<dbReference type="Gene3D" id="2.40.128.20">
    <property type="match status" value="1"/>
</dbReference>
<accession>A0AAQ4DHN7</accession>
<reference evidence="2 3" key="1">
    <citation type="journal article" date="2023" name="Arcadia Sci">
        <title>De novo assembly of a long-read Amblyomma americanum tick genome.</title>
        <authorList>
            <person name="Chou S."/>
            <person name="Poskanzer K.E."/>
            <person name="Rollins M."/>
            <person name="Thuy-Boun P.S."/>
        </authorList>
    </citation>
    <scope>NUCLEOTIDE SEQUENCE [LARGE SCALE GENOMIC DNA]</scope>
    <source>
        <strain evidence="2">F_SG_1</strain>
        <tissue evidence="2">Salivary glands</tissue>
    </source>
</reference>
<evidence type="ECO:0000256" key="1">
    <source>
        <dbReference type="SAM" id="SignalP"/>
    </source>
</evidence>
<dbReference type="InterPro" id="IPR012674">
    <property type="entry name" value="Calycin"/>
</dbReference>
<feature type="signal peptide" evidence="1">
    <location>
        <begin position="1"/>
        <end position="23"/>
    </location>
</feature>
<name>A0AAQ4DHN7_AMBAM</name>
<protein>
    <recommendedName>
        <fullName evidence="4">Secreted protein</fullName>
    </recommendedName>
</protein>
<evidence type="ECO:0000313" key="2">
    <source>
        <dbReference type="EMBL" id="KAK8761977.1"/>
    </source>
</evidence>
<dbReference type="Proteomes" id="UP001321473">
    <property type="component" value="Unassembled WGS sequence"/>
</dbReference>
<evidence type="ECO:0000313" key="3">
    <source>
        <dbReference type="Proteomes" id="UP001321473"/>
    </source>
</evidence>
<keyword evidence="3" id="KW-1185">Reference proteome</keyword>
<feature type="chain" id="PRO_5042985325" description="Secreted protein" evidence="1">
    <location>
        <begin position="24"/>
        <end position="214"/>
    </location>
</feature>
<gene>
    <name evidence="2" type="ORF">V5799_026756</name>
</gene>
<sequence length="214" mass="24019">MMAANHVIWSAVLIVKWLVLCDSTEICYYTKELLGDCDPTTKTQQVKLTYLRGNSTCPRTKVETTVCHTGNSQFRQPDPAESAGNIRTLLQSGEPLVLGMGHEDLVGDGTIQCVKSSYHGRSVTDFYQFVYYSQREKNRNGNHEWTDRSFRVAYKVSENEDGAILNAIVIDSNPVERPISGTYIVLYSNKKCFVVRKGPASQSKYAIFIEISST</sequence>
<dbReference type="EMBL" id="JARKHS020030589">
    <property type="protein sequence ID" value="KAK8761977.1"/>
    <property type="molecule type" value="Genomic_DNA"/>
</dbReference>
<evidence type="ECO:0008006" key="4">
    <source>
        <dbReference type="Google" id="ProtNLM"/>
    </source>
</evidence>
<proteinExistence type="predicted"/>
<organism evidence="2 3">
    <name type="scientific">Amblyomma americanum</name>
    <name type="common">Lone star tick</name>
    <dbReference type="NCBI Taxonomy" id="6943"/>
    <lineage>
        <taxon>Eukaryota</taxon>
        <taxon>Metazoa</taxon>
        <taxon>Ecdysozoa</taxon>
        <taxon>Arthropoda</taxon>
        <taxon>Chelicerata</taxon>
        <taxon>Arachnida</taxon>
        <taxon>Acari</taxon>
        <taxon>Parasitiformes</taxon>
        <taxon>Ixodida</taxon>
        <taxon>Ixodoidea</taxon>
        <taxon>Ixodidae</taxon>
        <taxon>Amblyomminae</taxon>
        <taxon>Amblyomma</taxon>
    </lineage>
</organism>